<sequence length="233" mass="26813">MRKVIKPNKENGFSISMLMLENGEIVHRGPNNWIDRKIYCRFCGIWTRCAPVGPFYIKSKNGTIICSGSICKNDICAESYKEDIEKYRRNFVFEQLLLNIEERLSLLIFAAACSKAKEMVGVPPIQSSNFVKILTTKSMHISSFLSTDRDSNDYVYNYKRVNRDEEKCRERCEYLMQKRVNRGNRSPALTFFAACCKATVVPNSLAYLLKVMNAKSSNGLHKRRVLSFLSEMV</sequence>
<organism evidence="1">
    <name type="scientific">viral metagenome</name>
    <dbReference type="NCBI Taxonomy" id="1070528"/>
    <lineage>
        <taxon>unclassified sequences</taxon>
        <taxon>metagenomes</taxon>
        <taxon>organismal metagenomes</taxon>
    </lineage>
</organism>
<accession>A0A6C0I164</accession>
<evidence type="ECO:0000313" key="1">
    <source>
        <dbReference type="EMBL" id="QHT86519.1"/>
    </source>
</evidence>
<dbReference type="EMBL" id="MN740070">
    <property type="protein sequence ID" value="QHT86519.1"/>
    <property type="molecule type" value="Genomic_DNA"/>
</dbReference>
<protein>
    <submittedName>
        <fullName evidence="1">Uncharacterized protein</fullName>
    </submittedName>
</protein>
<reference evidence="1" key="1">
    <citation type="journal article" date="2020" name="Nature">
        <title>Giant virus diversity and host interactions through global metagenomics.</title>
        <authorList>
            <person name="Schulz F."/>
            <person name="Roux S."/>
            <person name="Paez-Espino D."/>
            <person name="Jungbluth S."/>
            <person name="Walsh D.A."/>
            <person name="Denef V.J."/>
            <person name="McMahon K.D."/>
            <person name="Konstantinidis K.T."/>
            <person name="Eloe-Fadrosh E.A."/>
            <person name="Kyrpides N.C."/>
            <person name="Woyke T."/>
        </authorList>
    </citation>
    <scope>NUCLEOTIDE SEQUENCE</scope>
    <source>
        <strain evidence="1">GVMAG-M-3300023184-186</strain>
    </source>
</reference>
<name>A0A6C0I164_9ZZZZ</name>
<proteinExistence type="predicted"/>
<dbReference type="AlphaFoldDB" id="A0A6C0I164"/>